<name>A0A4V4HWE8_9FLAO</name>
<dbReference type="Proteomes" id="UP000310406">
    <property type="component" value="Unassembled WGS sequence"/>
</dbReference>
<gene>
    <name evidence="2" type="ORF">EZV76_16510</name>
</gene>
<dbReference type="RefSeq" id="WP_136567632.1">
    <property type="nucleotide sequence ID" value="NZ_SNTZ01000019.1"/>
</dbReference>
<feature type="transmembrane region" description="Helical" evidence="1">
    <location>
        <begin position="16"/>
        <end position="36"/>
    </location>
</feature>
<keyword evidence="1" id="KW-0812">Transmembrane</keyword>
<feature type="transmembrane region" description="Helical" evidence="1">
    <location>
        <begin position="56"/>
        <end position="75"/>
    </location>
</feature>
<organism evidence="2 3">
    <name type="scientific">Flagellimonas alvinocaridis</name>
    <dbReference type="NCBI Taxonomy" id="2530200"/>
    <lineage>
        <taxon>Bacteria</taxon>
        <taxon>Pseudomonadati</taxon>
        <taxon>Bacteroidota</taxon>
        <taxon>Flavobacteriia</taxon>
        <taxon>Flavobacteriales</taxon>
        <taxon>Flavobacteriaceae</taxon>
        <taxon>Flagellimonas</taxon>
    </lineage>
</organism>
<dbReference type="AlphaFoldDB" id="A0A4V4HWE8"/>
<comment type="caution">
    <text evidence="2">The sequence shown here is derived from an EMBL/GenBank/DDBJ whole genome shotgun (WGS) entry which is preliminary data.</text>
</comment>
<evidence type="ECO:0000256" key="1">
    <source>
        <dbReference type="SAM" id="Phobius"/>
    </source>
</evidence>
<protein>
    <recommendedName>
        <fullName evidence="4">DUF485 domain-containing protein</fullName>
    </recommendedName>
</protein>
<sequence length="93" mass="10766">MSNKRIAKIKKKYDQLTLSLVVIAIFFMAYGIYHYLFLGTSIVTHPKVPTPSLSDGSVTIFFGIIFLGLALYRIIRREKLIEQIDQMKRSNRK</sequence>
<evidence type="ECO:0000313" key="3">
    <source>
        <dbReference type="Proteomes" id="UP000310406"/>
    </source>
</evidence>
<proteinExistence type="predicted"/>
<dbReference type="EMBL" id="SNTZ01000019">
    <property type="protein sequence ID" value="THV56866.1"/>
    <property type="molecule type" value="Genomic_DNA"/>
</dbReference>
<keyword evidence="1" id="KW-0472">Membrane</keyword>
<keyword evidence="3" id="KW-1185">Reference proteome</keyword>
<evidence type="ECO:0000313" key="2">
    <source>
        <dbReference type="EMBL" id="THV56866.1"/>
    </source>
</evidence>
<dbReference type="OrthoDB" id="9148343at2"/>
<evidence type="ECO:0008006" key="4">
    <source>
        <dbReference type="Google" id="ProtNLM"/>
    </source>
</evidence>
<keyword evidence="1" id="KW-1133">Transmembrane helix</keyword>
<reference evidence="2 3" key="1">
    <citation type="submission" date="2019-03" db="EMBL/GenBank/DDBJ databases">
        <title>Muricauda SCR12 sp.nov, a marine bacterium isolated from Pacific Ocean:the Okinawa trough.</title>
        <authorList>
            <person name="Liu L."/>
        </authorList>
    </citation>
    <scope>NUCLEOTIDE SEQUENCE [LARGE SCALE GENOMIC DNA]</scope>
    <source>
        <strain evidence="2 3">SCR12</strain>
    </source>
</reference>
<accession>A0A4V4HWE8</accession>